<sequence length="77" mass="8149">MKRRPHLCPVSSPPSPASPSKPHRQSSAVDLDRVGVSSSRRRSCIQPVTADFQSPRTRSPSRAPSSAAPCSAVAEIA</sequence>
<evidence type="ECO:0000256" key="1">
    <source>
        <dbReference type="SAM" id="MobiDB-lite"/>
    </source>
</evidence>
<dbReference type="EMBL" id="JBEDUW010000001">
    <property type="protein sequence ID" value="KAK9949523.1"/>
    <property type="molecule type" value="Genomic_DNA"/>
</dbReference>
<keyword evidence="3" id="KW-1185">Reference proteome</keyword>
<dbReference type="AlphaFoldDB" id="A0AAW1YLK0"/>
<reference evidence="2 3" key="1">
    <citation type="journal article" date="2023" name="G3 (Bethesda)">
        <title>A chromosome-length genome assembly and annotation of blackberry (Rubus argutus, cv. 'Hillquist').</title>
        <authorList>
            <person name="Bruna T."/>
            <person name="Aryal R."/>
            <person name="Dudchenko O."/>
            <person name="Sargent D.J."/>
            <person name="Mead D."/>
            <person name="Buti M."/>
            <person name="Cavallini A."/>
            <person name="Hytonen T."/>
            <person name="Andres J."/>
            <person name="Pham M."/>
            <person name="Weisz D."/>
            <person name="Mascagni F."/>
            <person name="Usai G."/>
            <person name="Natali L."/>
            <person name="Bassil N."/>
            <person name="Fernandez G.E."/>
            <person name="Lomsadze A."/>
            <person name="Armour M."/>
            <person name="Olukolu B."/>
            <person name="Poorten T."/>
            <person name="Britton C."/>
            <person name="Davik J."/>
            <person name="Ashrafi H."/>
            <person name="Aiden E.L."/>
            <person name="Borodovsky M."/>
            <person name="Worthington M."/>
        </authorList>
    </citation>
    <scope>NUCLEOTIDE SEQUENCE [LARGE SCALE GENOMIC DNA]</scope>
    <source>
        <strain evidence="2">PI 553951</strain>
    </source>
</reference>
<dbReference type="Proteomes" id="UP001457282">
    <property type="component" value="Unassembled WGS sequence"/>
</dbReference>
<organism evidence="2 3">
    <name type="scientific">Rubus argutus</name>
    <name type="common">Southern blackberry</name>
    <dbReference type="NCBI Taxonomy" id="59490"/>
    <lineage>
        <taxon>Eukaryota</taxon>
        <taxon>Viridiplantae</taxon>
        <taxon>Streptophyta</taxon>
        <taxon>Embryophyta</taxon>
        <taxon>Tracheophyta</taxon>
        <taxon>Spermatophyta</taxon>
        <taxon>Magnoliopsida</taxon>
        <taxon>eudicotyledons</taxon>
        <taxon>Gunneridae</taxon>
        <taxon>Pentapetalae</taxon>
        <taxon>rosids</taxon>
        <taxon>fabids</taxon>
        <taxon>Rosales</taxon>
        <taxon>Rosaceae</taxon>
        <taxon>Rosoideae</taxon>
        <taxon>Rosoideae incertae sedis</taxon>
        <taxon>Rubus</taxon>
    </lineage>
</organism>
<feature type="region of interest" description="Disordered" evidence="1">
    <location>
        <begin position="1"/>
        <end position="77"/>
    </location>
</feature>
<protein>
    <submittedName>
        <fullName evidence="2">Uncharacterized protein</fullName>
    </submittedName>
</protein>
<name>A0AAW1YLK0_RUBAR</name>
<accession>A0AAW1YLK0</accession>
<evidence type="ECO:0000313" key="2">
    <source>
        <dbReference type="EMBL" id="KAK9949523.1"/>
    </source>
</evidence>
<evidence type="ECO:0000313" key="3">
    <source>
        <dbReference type="Proteomes" id="UP001457282"/>
    </source>
</evidence>
<gene>
    <name evidence="2" type="ORF">M0R45_005041</name>
</gene>
<feature type="compositionally biased region" description="Low complexity" evidence="1">
    <location>
        <begin position="54"/>
        <end position="77"/>
    </location>
</feature>
<proteinExistence type="predicted"/>
<comment type="caution">
    <text evidence="2">The sequence shown here is derived from an EMBL/GenBank/DDBJ whole genome shotgun (WGS) entry which is preliminary data.</text>
</comment>